<evidence type="ECO:0000256" key="2">
    <source>
        <dbReference type="ARBA" id="ARBA00023015"/>
    </source>
</evidence>
<evidence type="ECO:0000313" key="9">
    <source>
        <dbReference type="EMBL" id="KAF2787409.1"/>
    </source>
</evidence>
<dbReference type="InterPro" id="IPR001766">
    <property type="entry name" value="Fork_head_dom"/>
</dbReference>
<feature type="compositionally biased region" description="Polar residues" evidence="7">
    <location>
        <begin position="329"/>
        <end position="341"/>
    </location>
</feature>
<organism evidence="9 10">
    <name type="scientific">Melanomma pulvis-pyrius CBS 109.77</name>
    <dbReference type="NCBI Taxonomy" id="1314802"/>
    <lineage>
        <taxon>Eukaryota</taxon>
        <taxon>Fungi</taxon>
        <taxon>Dikarya</taxon>
        <taxon>Ascomycota</taxon>
        <taxon>Pezizomycotina</taxon>
        <taxon>Dothideomycetes</taxon>
        <taxon>Pleosporomycetidae</taxon>
        <taxon>Pleosporales</taxon>
        <taxon>Melanommataceae</taxon>
        <taxon>Melanomma</taxon>
    </lineage>
</organism>
<dbReference type="InterPro" id="IPR036388">
    <property type="entry name" value="WH-like_DNA-bd_sf"/>
</dbReference>
<dbReference type="InterPro" id="IPR030456">
    <property type="entry name" value="TF_fork_head_CS_2"/>
</dbReference>
<accession>A0A6A6WTL0</accession>
<feature type="region of interest" description="Disordered" evidence="7">
    <location>
        <begin position="449"/>
        <end position="561"/>
    </location>
</feature>
<dbReference type="SMART" id="SM00339">
    <property type="entry name" value="FH"/>
    <property type="match status" value="1"/>
</dbReference>
<dbReference type="Proteomes" id="UP000799757">
    <property type="component" value="Unassembled WGS sequence"/>
</dbReference>
<protein>
    <recommendedName>
        <fullName evidence="8">Fork-head domain-containing protein</fullName>
    </recommendedName>
</protein>
<evidence type="ECO:0000313" key="10">
    <source>
        <dbReference type="Proteomes" id="UP000799757"/>
    </source>
</evidence>
<evidence type="ECO:0000256" key="4">
    <source>
        <dbReference type="ARBA" id="ARBA00023163"/>
    </source>
</evidence>
<dbReference type="PROSITE" id="PS50039">
    <property type="entry name" value="FORK_HEAD_3"/>
    <property type="match status" value="1"/>
</dbReference>
<keyword evidence="10" id="KW-1185">Reference proteome</keyword>
<feature type="compositionally biased region" description="Polar residues" evidence="7">
    <location>
        <begin position="121"/>
        <end position="134"/>
    </location>
</feature>
<keyword evidence="3 6" id="KW-0238">DNA-binding</keyword>
<feature type="compositionally biased region" description="Polar residues" evidence="7">
    <location>
        <begin position="509"/>
        <end position="522"/>
    </location>
</feature>
<dbReference type="OrthoDB" id="5954824at2759"/>
<keyword evidence="4" id="KW-0804">Transcription</keyword>
<feature type="compositionally biased region" description="Polar residues" evidence="7">
    <location>
        <begin position="467"/>
        <end position="476"/>
    </location>
</feature>
<keyword evidence="5 6" id="KW-0539">Nucleus</keyword>
<evidence type="ECO:0000256" key="5">
    <source>
        <dbReference type="ARBA" id="ARBA00023242"/>
    </source>
</evidence>
<keyword evidence="2" id="KW-0805">Transcription regulation</keyword>
<feature type="region of interest" description="Disordered" evidence="7">
    <location>
        <begin position="318"/>
        <end position="350"/>
    </location>
</feature>
<dbReference type="PROSITE" id="PS00658">
    <property type="entry name" value="FORK_HEAD_2"/>
    <property type="match status" value="1"/>
</dbReference>
<dbReference type="Pfam" id="PF00250">
    <property type="entry name" value="Forkhead"/>
    <property type="match status" value="1"/>
</dbReference>
<name>A0A6A6WTL0_9PLEO</name>
<reference evidence="9" key="1">
    <citation type="journal article" date="2020" name="Stud. Mycol.">
        <title>101 Dothideomycetes genomes: a test case for predicting lifestyles and emergence of pathogens.</title>
        <authorList>
            <person name="Haridas S."/>
            <person name="Albert R."/>
            <person name="Binder M."/>
            <person name="Bloem J."/>
            <person name="Labutti K."/>
            <person name="Salamov A."/>
            <person name="Andreopoulos B."/>
            <person name="Baker S."/>
            <person name="Barry K."/>
            <person name="Bills G."/>
            <person name="Bluhm B."/>
            <person name="Cannon C."/>
            <person name="Castanera R."/>
            <person name="Culley D."/>
            <person name="Daum C."/>
            <person name="Ezra D."/>
            <person name="Gonzalez J."/>
            <person name="Henrissat B."/>
            <person name="Kuo A."/>
            <person name="Liang C."/>
            <person name="Lipzen A."/>
            <person name="Lutzoni F."/>
            <person name="Magnuson J."/>
            <person name="Mondo S."/>
            <person name="Nolan M."/>
            <person name="Ohm R."/>
            <person name="Pangilinan J."/>
            <person name="Park H.-J."/>
            <person name="Ramirez L."/>
            <person name="Alfaro M."/>
            <person name="Sun H."/>
            <person name="Tritt A."/>
            <person name="Yoshinaga Y."/>
            <person name="Zwiers L.-H."/>
            <person name="Turgeon B."/>
            <person name="Goodwin S."/>
            <person name="Spatafora J."/>
            <person name="Crous P."/>
            <person name="Grigoriev I."/>
        </authorList>
    </citation>
    <scope>NUCLEOTIDE SEQUENCE</scope>
    <source>
        <strain evidence="9">CBS 109.77</strain>
    </source>
</reference>
<dbReference type="AlphaFoldDB" id="A0A6A6WTL0"/>
<comment type="subcellular location">
    <subcellularLocation>
        <location evidence="1 6">Nucleus</location>
    </subcellularLocation>
</comment>
<proteinExistence type="predicted"/>
<feature type="region of interest" description="Disordered" evidence="7">
    <location>
        <begin position="108"/>
        <end position="137"/>
    </location>
</feature>
<dbReference type="GO" id="GO:0000978">
    <property type="term" value="F:RNA polymerase II cis-regulatory region sequence-specific DNA binding"/>
    <property type="evidence" value="ECO:0007669"/>
    <property type="project" value="TreeGrafter"/>
</dbReference>
<evidence type="ECO:0000259" key="8">
    <source>
        <dbReference type="PROSITE" id="PS50039"/>
    </source>
</evidence>
<feature type="compositionally biased region" description="Polar residues" evidence="7">
    <location>
        <begin position="537"/>
        <end position="547"/>
    </location>
</feature>
<dbReference type="PANTHER" id="PTHR45881:SF5">
    <property type="entry name" value="FORK-HEAD DOMAIN-CONTAINING PROTEIN"/>
    <property type="match status" value="1"/>
</dbReference>
<gene>
    <name evidence="9" type="ORF">K505DRAFT_421799</name>
</gene>
<dbReference type="GO" id="GO:0000981">
    <property type="term" value="F:DNA-binding transcription factor activity, RNA polymerase II-specific"/>
    <property type="evidence" value="ECO:0007669"/>
    <property type="project" value="TreeGrafter"/>
</dbReference>
<feature type="compositionally biased region" description="Low complexity" evidence="7">
    <location>
        <begin position="108"/>
        <end position="120"/>
    </location>
</feature>
<evidence type="ECO:0000256" key="7">
    <source>
        <dbReference type="SAM" id="MobiDB-lite"/>
    </source>
</evidence>
<evidence type="ECO:0000256" key="1">
    <source>
        <dbReference type="ARBA" id="ARBA00004123"/>
    </source>
</evidence>
<feature type="domain" description="Fork-head" evidence="8">
    <location>
        <begin position="363"/>
        <end position="459"/>
    </location>
</feature>
<dbReference type="GO" id="GO:0005634">
    <property type="term" value="C:nucleus"/>
    <property type="evidence" value="ECO:0007669"/>
    <property type="project" value="UniProtKB-SubCell"/>
</dbReference>
<sequence>MTDRWPGVSCTRASCYVQLQAAAVEPYKPAHNVKPLATDVGRHCHPSCSSRRPWGFPGAPAQPCPFTPSRKVIFRFDCRVLTTRIVSRASLAVFIARHRRRRYVRYLDSTSSSTADSSTAMPQPQSPHRPSSTDVADGFGNMLTPKDTFCTPVPLPSPGPISSPSPRPSVISTTMTTAFPASATSKEPHLPPSLMDLDDANSFHWVAHCDLPMSRLGQEDTGYDVPSQYMTEPVGNFNSALNGLPYNANFNITYPPHDLGASCPRSYTSMGMSDSYPPSAYQIEPQRPQDVMDLADQGISGQLMQLSDEYEHQYATTIKTEDHGDYSSPYGSNTTRSSTPNDDPPMPPQDLKNECCGEENPIDKEQPYAQLIYRALLEKPGHTMILREIYNWFMENTDKAADKETKGWQNSIRHNLSMNGAFEKVDQPCEDSKKGFMWRLTEKAIREGVKSTTRYRSKQPNKRGNRSHNPLPQRQASGAKGGQAARRSAKMRRTNRMNEGYRSEPYMSMSRSVPTSYNQHFGPSSADIPMSYPRSPFYSSETDNGYASMQDDFGSPLGPPGIDLLPERSYSASPLSQGACHDSAYVLFQDPSEPMFSNSPSPPVDEPLTPLSPGVDWGLASSGLSGGPFIFGDHTAPYRELI</sequence>
<dbReference type="EMBL" id="MU002323">
    <property type="protein sequence ID" value="KAF2787409.1"/>
    <property type="molecule type" value="Genomic_DNA"/>
</dbReference>
<dbReference type="InterPro" id="IPR036390">
    <property type="entry name" value="WH_DNA-bd_sf"/>
</dbReference>
<evidence type="ECO:0000256" key="3">
    <source>
        <dbReference type="ARBA" id="ARBA00023125"/>
    </source>
</evidence>
<dbReference type="SUPFAM" id="SSF46785">
    <property type="entry name" value="Winged helix' DNA-binding domain"/>
    <property type="match status" value="1"/>
</dbReference>
<dbReference type="PANTHER" id="PTHR45881">
    <property type="entry name" value="CHECKPOINT SUPPRESSOR 1-LIKE, ISOFORM A-RELATED"/>
    <property type="match status" value="1"/>
</dbReference>
<evidence type="ECO:0000256" key="6">
    <source>
        <dbReference type="PROSITE-ProRule" id="PRU00089"/>
    </source>
</evidence>
<dbReference type="Gene3D" id="1.10.10.10">
    <property type="entry name" value="Winged helix-like DNA-binding domain superfamily/Winged helix DNA-binding domain"/>
    <property type="match status" value="1"/>
</dbReference>
<feature type="DNA-binding region" description="Fork-head" evidence="6">
    <location>
        <begin position="363"/>
        <end position="459"/>
    </location>
</feature>
<feature type="compositionally biased region" description="Basic residues" evidence="7">
    <location>
        <begin position="453"/>
        <end position="466"/>
    </location>
</feature>